<evidence type="ECO:0000313" key="10">
    <source>
        <dbReference type="EMBL" id="CAD7224374.1"/>
    </source>
</evidence>
<dbReference type="SMART" id="SM00389">
    <property type="entry name" value="HOX"/>
    <property type="match status" value="1"/>
</dbReference>
<name>A0A7R8W5Z7_9CRUS</name>
<comment type="subcellular location">
    <subcellularLocation>
        <location evidence="1 7 8">Nucleus</location>
    </subcellularLocation>
</comment>
<gene>
    <name evidence="10" type="ORF">CTOB1V02_LOCUS2339</name>
</gene>
<dbReference type="InterPro" id="IPR050674">
    <property type="entry name" value="Msh_Homeobox_Regulators"/>
</dbReference>
<keyword evidence="5 7" id="KW-0539">Nucleus</keyword>
<feature type="DNA-binding region" description="Homeobox" evidence="7">
    <location>
        <begin position="310"/>
        <end position="369"/>
    </location>
</feature>
<evidence type="ECO:0000256" key="7">
    <source>
        <dbReference type="PROSITE-ProRule" id="PRU00108"/>
    </source>
</evidence>
<dbReference type="PROSITE" id="PS50071">
    <property type="entry name" value="HOMEOBOX_2"/>
    <property type="match status" value="1"/>
</dbReference>
<dbReference type="Gene3D" id="1.10.10.60">
    <property type="entry name" value="Homeodomain-like"/>
    <property type="match status" value="1"/>
</dbReference>
<evidence type="ECO:0000256" key="5">
    <source>
        <dbReference type="ARBA" id="ARBA00023242"/>
    </source>
</evidence>
<dbReference type="InterPro" id="IPR001356">
    <property type="entry name" value="HD"/>
</dbReference>
<protein>
    <submittedName>
        <fullName evidence="10">Uncharacterized protein</fullName>
    </submittedName>
</protein>
<feature type="compositionally biased region" description="Pro residues" evidence="9">
    <location>
        <begin position="215"/>
        <end position="225"/>
    </location>
</feature>
<dbReference type="GO" id="GO:0048598">
    <property type="term" value="P:embryonic morphogenesis"/>
    <property type="evidence" value="ECO:0007669"/>
    <property type="project" value="TreeGrafter"/>
</dbReference>
<keyword evidence="4 7" id="KW-0371">Homeobox</keyword>
<evidence type="ECO:0000256" key="4">
    <source>
        <dbReference type="ARBA" id="ARBA00023155"/>
    </source>
</evidence>
<dbReference type="GO" id="GO:0000981">
    <property type="term" value="F:DNA-binding transcription factor activity, RNA polymerase II-specific"/>
    <property type="evidence" value="ECO:0007669"/>
    <property type="project" value="InterPro"/>
</dbReference>
<comment type="similarity">
    <text evidence="6">Belongs to the Msh homeobox family.</text>
</comment>
<evidence type="ECO:0000256" key="2">
    <source>
        <dbReference type="ARBA" id="ARBA00022473"/>
    </source>
</evidence>
<feature type="compositionally biased region" description="Low complexity" evidence="9">
    <location>
        <begin position="134"/>
        <end position="162"/>
    </location>
</feature>
<dbReference type="InterPro" id="IPR009057">
    <property type="entry name" value="Homeodomain-like_sf"/>
</dbReference>
<dbReference type="GO" id="GO:0005634">
    <property type="term" value="C:nucleus"/>
    <property type="evidence" value="ECO:0007669"/>
    <property type="project" value="UniProtKB-SubCell"/>
</dbReference>
<feature type="region of interest" description="Disordered" evidence="9">
    <location>
        <begin position="184"/>
        <end position="233"/>
    </location>
</feature>
<dbReference type="PANTHER" id="PTHR24338:SF0">
    <property type="entry name" value="MUSCLE SEGMENTATION HOMEOBOX"/>
    <property type="match status" value="1"/>
</dbReference>
<dbReference type="Pfam" id="PF00046">
    <property type="entry name" value="Homeodomain"/>
    <property type="match status" value="1"/>
</dbReference>
<proteinExistence type="inferred from homology"/>
<sequence>MSAPSTLYEGNAAVNLAPQAASRKGTGTTRSRKGKWGQTFTRHGSQLVCPGGGIWKAELSISVSLFWRQSLSRLASRSFSVSVSPQSICLYCSVRFAVNSPSVKSCFTGLRKTSHFHLFNVQDMTVELETAMEPTSTSPSSPVSPASSSVLSTPESSSTTKKKFSTSFSVESLLAPRDCDVRTAESPCASSDEGFRSPTRPGSALSNSSSRASPEPAPGPSPPFQNPFYSPHGLPPPHPAFPFANPMAAAAFLRGFMPLAGQAPWPNPQMQPSALPAWMSQGPLAEQIRNGTVPPPRLPLKCTLRKHKPNRKPRTPFTTQQLLALEKKFRAKQYLSIAERAEFSASLNLTETQVKIWFQNRRAKAKRLQEAELEKLNFASRPFVPAFGWLPTSVPTSLPQPSSLSPLQSQRVDADR</sequence>
<dbReference type="OrthoDB" id="6159439at2759"/>
<accession>A0A7R8W5Z7</accession>
<keyword evidence="3 7" id="KW-0238">DNA-binding</keyword>
<organism evidence="10">
    <name type="scientific">Cyprideis torosa</name>
    <dbReference type="NCBI Taxonomy" id="163714"/>
    <lineage>
        <taxon>Eukaryota</taxon>
        <taxon>Metazoa</taxon>
        <taxon>Ecdysozoa</taxon>
        <taxon>Arthropoda</taxon>
        <taxon>Crustacea</taxon>
        <taxon>Oligostraca</taxon>
        <taxon>Ostracoda</taxon>
        <taxon>Podocopa</taxon>
        <taxon>Podocopida</taxon>
        <taxon>Cytherocopina</taxon>
        <taxon>Cytheroidea</taxon>
        <taxon>Cytherideidae</taxon>
        <taxon>Cyprideis</taxon>
    </lineage>
</organism>
<feature type="compositionally biased region" description="Low complexity" evidence="9">
    <location>
        <begin position="395"/>
        <end position="410"/>
    </location>
</feature>
<dbReference type="InterPro" id="IPR017970">
    <property type="entry name" value="Homeobox_CS"/>
</dbReference>
<feature type="region of interest" description="Disordered" evidence="9">
    <location>
        <begin position="130"/>
        <end position="162"/>
    </location>
</feature>
<dbReference type="EMBL" id="OB660357">
    <property type="protein sequence ID" value="CAD7224374.1"/>
    <property type="molecule type" value="Genomic_DNA"/>
</dbReference>
<dbReference type="InterPro" id="IPR020479">
    <property type="entry name" value="HD_metazoa"/>
</dbReference>
<keyword evidence="2" id="KW-0217">Developmental protein</keyword>
<feature type="compositionally biased region" description="Low complexity" evidence="9">
    <location>
        <begin position="201"/>
        <end position="214"/>
    </location>
</feature>
<evidence type="ECO:0000256" key="3">
    <source>
        <dbReference type="ARBA" id="ARBA00023125"/>
    </source>
</evidence>
<dbReference type="PRINTS" id="PR00024">
    <property type="entry name" value="HOMEOBOX"/>
</dbReference>
<evidence type="ECO:0000256" key="9">
    <source>
        <dbReference type="SAM" id="MobiDB-lite"/>
    </source>
</evidence>
<dbReference type="PROSITE" id="PS00027">
    <property type="entry name" value="HOMEOBOX_1"/>
    <property type="match status" value="1"/>
</dbReference>
<evidence type="ECO:0000256" key="8">
    <source>
        <dbReference type="RuleBase" id="RU000682"/>
    </source>
</evidence>
<evidence type="ECO:0000256" key="6">
    <source>
        <dbReference type="ARBA" id="ARBA00038425"/>
    </source>
</evidence>
<dbReference type="SUPFAM" id="SSF46689">
    <property type="entry name" value="Homeodomain-like"/>
    <property type="match status" value="1"/>
</dbReference>
<evidence type="ECO:0000256" key="1">
    <source>
        <dbReference type="ARBA" id="ARBA00004123"/>
    </source>
</evidence>
<reference evidence="10" key="1">
    <citation type="submission" date="2020-11" db="EMBL/GenBank/DDBJ databases">
        <authorList>
            <person name="Tran Van P."/>
        </authorList>
    </citation>
    <scope>NUCLEOTIDE SEQUENCE</scope>
</reference>
<dbReference type="PANTHER" id="PTHR24338">
    <property type="entry name" value="HOMEOBOX PROTEIN MSX"/>
    <property type="match status" value="1"/>
</dbReference>
<feature type="region of interest" description="Disordered" evidence="9">
    <location>
        <begin position="395"/>
        <end position="416"/>
    </location>
</feature>
<dbReference type="AlphaFoldDB" id="A0A7R8W5Z7"/>
<dbReference type="GO" id="GO:0000977">
    <property type="term" value="F:RNA polymerase II transcription regulatory region sequence-specific DNA binding"/>
    <property type="evidence" value="ECO:0007669"/>
    <property type="project" value="TreeGrafter"/>
</dbReference>
<dbReference type="CDD" id="cd00086">
    <property type="entry name" value="homeodomain"/>
    <property type="match status" value="1"/>
</dbReference>